<evidence type="ECO:0000313" key="9">
    <source>
        <dbReference type="EMBL" id="RAO95281.1"/>
    </source>
</evidence>
<reference evidence="10" key="1">
    <citation type="submission" date="2018-06" db="EMBL/GenBank/DDBJ databases">
        <authorList>
            <person name="Martinez Ocampo F."/>
            <person name="Quiroz Castaneda R.E."/>
            <person name="Rojas Lopez X."/>
        </authorList>
    </citation>
    <scope>NUCLEOTIDE SEQUENCE [LARGE SCALE GENOMIC DNA]</scope>
    <source>
        <strain evidence="10">INIFAP02</strain>
    </source>
</reference>
<dbReference type="Gene3D" id="1.10.8.100">
    <property type="entry name" value="Ribosomal RNA adenine dimethylase-like, domain 2"/>
    <property type="match status" value="1"/>
</dbReference>
<organism evidence="9 10">
    <name type="scientific">Mycoplasma wenyonii</name>
    <dbReference type="NCBI Taxonomy" id="65123"/>
    <lineage>
        <taxon>Bacteria</taxon>
        <taxon>Bacillati</taxon>
        <taxon>Mycoplasmatota</taxon>
        <taxon>Mollicutes</taxon>
        <taxon>Mycoplasmataceae</taxon>
        <taxon>Mycoplasma</taxon>
    </lineage>
</organism>
<evidence type="ECO:0000256" key="6">
    <source>
        <dbReference type="ARBA" id="ARBA00022884"/>
    </source>
</evidence>
<dbReference type="GO" id="GO:0000179">
    <property type="term" value="F:rRNA (adenine-N6,N6-)-dimethyltransferase activity"/>
    <property type="evidence" value="ECO:0007669"/>
    <property type="project" value="UniProtKB-UniRule"/>
</dbReference>
<keyword evidence="1" id="KW-0963">Cytoplasm</keyword>
<dbReference type="OrthoDB" id="9814755at2"/>
<dbReference type="InterPro" id="IPR001737">
    <property type="entry name" value="KsgA/Erm"/>
</dbReference>
<dbReference type="Gene3D" id="3.40.50.150">
    <property type="entry name" value="Vaccinia Virus protein VP39"/>
    <property type="match status" value="1"/>
</dbReference>
<evidence type="ECO:0000256" key="4">
    <source>
        <dbReference type="ARBA" id="ARBA00022679"/>
    </source>
</evidence>
<feature type="binding site" evidence="7">
    <location>
        <position position="37"/>
    </location>
    <ligand>
        <name>S-adenosyl-L-methionine</name>
        <dbReference type="ChEBI" id="CHEBI:59789"/>
    </ligand>
</feature>
<dbReference type="InterPro" id="IPR020598">
    <property type="entry name" value="rRNA_Ade_methylase_Trfase_N"/>
</dbReference>
<sequence length="260" mass="30568">MRNKKNLAQYFLKNRNIQKRIAETINKSSYKTIVEIGPGCGQITQYLDRTNKEYIGVELDSKLSSYLLTKFPDVKIVNKDFLKLSVEEVESNNKEILLFGNIPYYISTQIFFKFLELEIFKEAYFTVQKEFFETVNASFNSKQYSSLSVLFQTFCEVKRLFVIGRLNFFPKPNVDSIFLSLKKKYQPDEQLLKDYSVFVKSCFSRPRKVLLNNPIFEELDESIKESLLEKRLLSKNTRISELSPEQILELFKTLKELSIL</sequence>
<dbReference type="Pfam" id="PF00398">
    <property type="entry name" value="RrnaAD"/>
    <property type="match status" value="1"/>
</dbReference>
<dbReference type="SMART" id="SM00650">
    <property type="entry name" value="rADc"/>
    <property type="match status" value="1"/>
</dbReference>
<evidence type="ECO:0000256" key="1">
    <source>
        <dbReference type="ARBA" id="ARBA00022490"/>
    </source>
</evidence>
<dbReference type="NCBIfam" id="TIGR00755">
    <property type="entry name" value="ksgA"/>
    <property type="match status" value="1"/>
</dbReference>
<dbReference type="RefSeq" id="WP_112664947.1">
    <property type="nucleotide sequence ID" value="NZ_QKVO01000001.1"/>
</dbReference>
<dbReference type="PROSITE" id="PS01131">
    <property type="entry name" value="RRNA_A_DIMETH"/>
    <property type="match status" value="1"/>
</dbReference>
<keyword evidence="5 7" id="KW-0949">S-adenosyl-L-methionine</keyword>
<proteinExistence type="inferred from homology"/>
<feature type="domain" description="Ribosomal RNA adenine methylase transferase N-terminal" evidence="8">
    <location>
        <begin position="17"/>
        <end position="185"/>
    </location>
</feature>
<feature type="binding site" evidence="7">
    <location>
        <position position="12"/>
    </location>
    <ligand>
        <name>S-adenosyl-L-methionine</name>
        <dbReference type="ChEBI" id="CHEBI:59789"/>
    </ligand>
</feature>
<evidence type="ECO:0000256" key="5">
    <source>
        <dbReference type="ARBA" id="ARBA00022691"/>
    </source>
</evidence>
<dbReference type="InterPro" id="IPR011530">
    <property type="entry name" value="rRNA_adenine_dimethylase"/>
</dbReference>
<evidence type="ECO:0000256" key="3">
    <source>
        <dbReference type="ARBA" id="ARBA00022603"/>
    </source>
</evidence>
<dbReference type="GO" id="GO:0003723">
    <property type="term" value="F:RNA binding"/>
    <property type="evidence" value="ECO:0007669"/>
    <property type="project" value="UniProtKB-UniRule"/>
</dbReference>
<comment type="caution">
    <text evidence="7">Lacks conserved residue(s) required for the propagation of feature annotation.</text>
</comment>
<dbReference type="PANTHER" id="PTHR11727">
    <property type="entry name" value="DIMETHYLADENOSINE TRANSFERASE"/>
    <property type="match status" value="1"/>
</dbReference>
<gene>
    <name evidence="9" type="primary">rsmA</name>
    <name evidence="9" type="ORF">DNK47_00265</name>
</gene>
<dbReference type="AlphaFoldDB" id="A0A328PV28"/>
<dbReference type="PANTHER" id="PTHR11727:SF7">
    <property type="entry name" value="DIMETHYLADENOSINE TRANSFERASE-RELATED"/>
    <property type="match status" value="1"/>
</dbReference>
<evidence type="ECO:0000313" key="10">
    <source>
        <dbReference type="Proteomes" id="UP000249762"/>
    </source>
</evidence>
<feature type="binding site" evidence="7">
    <location>
        <position position="80"/>
    </location>
    <ligand>
        <name>S-adenosyl-L-methionine</name>
        <dbReference type="ChEBI" id="CHEBI:59789"/>
    </ligand>
</feature>
<dbReference type="InterPro" id="IPR020596">
    <property type="entry name" value="rRNA_Ade_Mease_Trfase_CS"/>
</dbReference>
<dbReference type="InterPro" id="IPR029063">
    <property type="entry name" value="SAM-dependent_MTases_sf"/>
</dbReference>
<feature type="binding site" evidence="7">
    <location>
        <position position="101"/>
    </location>
    <ligand>
        <name>S-adenosyl-L-methionine</name>
        <dbReference type="ChEBI" id="CHEBI:59789"/>
    </ligand>
</feature>
<evidence type="ECO:0000256" key="2">
    <source>
        <dbReference type="ARBA" id="ARBA00022552"/>
    </source>
</evidence>
<dbReference type="Proteomes" id="UP000249762">
    <property type="component" value="Unassembled WGS sequence"/>
</dbReference>
<accession>A0A328PV28</accession>
<keyword evidence="4 7" id="KW-0808">Transferase</keyword>
<keyword evidence="10" id="KW-1185">Reference proteome</keyword>
<comment type="caution">
    <text evidence="9">The sequence shown here is derived from an EMBL/GenBank/DDBJ whole genome shotgun (WGS) entry which is preliminary data.</text>
</comment>
<comment type="similarity">
    <text evidence="7">Belongs to the class I-like SAM-binding methyltransferase superfamily. rRNA adenine N(6)-methyltransferase family.</text>
</comment>
<evidence type="ECO:0000256" key="7">
    <source>
        <dbReference type="PROSITE-ProRule" id="PRU01026"/>
    </source>
</evidence>
<keyword evidence="2" id="KW-0698">rRNA processing</keyword>
<feature type="binding site" evidence="7">
    <location>
        <position position="58"/>
    </location>
    <ligand>
        <name>S-adenosyl-L-methionine</name>
        <dbReference type="ChEBI" id="CHEBI:59789"/>
    </ligand>
</feature>
<dbReference type="EMBL" id="QKVO01000001">
    <property type="protein sequence ID" value="RAO95281.1"/>
    <property type="molecule type" value="Genomic_DNA"/>
</dbReference>
<keyword evidence="6 7" id="KW-0694">RNA-binding</keyword>
<evidence type="ECO:0000259" key="8">
    <source>
        <dbReference type="SMART" id="SM00650"/>
    </source>
</evidence>
<dbReference type="PROSITE" id="PS51689">
    <property type="entry name" value="SAM_RNA_A_N6_MT"/>
    <property type="match status" value="1"/>
</dbReference>
<keyword evidence="3 7" id="KW-0489">Methyltransferase</keyword>
<dbReference type="SUPFAM" id="SSF53335">
    <property type="entry name" value="S-adenosyl-L-methionine-dependent methyltransferases"/>
    <property type="match status" value="1"/>
</dbReference>
<name>A0A328PV28_9MOLU</name>
<protein>
    <submittedName>
        <fullName evidence="9">Ribosomal RNA small subunit methyltransferase A</fullName>
    </submittedName>
</protein>
<dbReference type="GO" id="GO:0005829">
    <property type="term" value="C:cytosol"/>
    <property type="evidence" value="ECO:0007669"/>
    <property type="project" value="TreeGrafter"/>
</dbReference>
<dbReference type="InterPro" id="IPR023165">
    <property type="entry name" value="rRNA_Ade_diMease-like_C"/>
</dbReference>